<dbReference type="GO" id="GO:0004719">
    <property type="term" value="F:protein-L-isoaspartate (D-aspartate) O-methyltransferase activity"/>
    <property type="evidence" value="ECO:0007669"/>
    <property type="project" value="UniProtKB-EC"/>
</dbReference>
<dbReference type="SUPFAM" id="SSF53335">
    <property type="entry name" value="S-adenosyl-L-methionine-dependent methyltransferases"/>
    <property type="match status" value="1"/>
</dbReference>
<dbReference type="Proteomes" id="UP001565369">
    <property type="component" value="Unassembled WGS sequence"/>
</dbReference>
<dbReference type="InterPro" id="IPR029063">
    <property type="entry name" value="SAM-dependent_MTases_sf"/>
</dbReference>
<evidence type="ECO:0000256" key="9">
    <source>
        <dbReference type="ARBA" id="ARBA00030757"/>
    </source>
</evidence>
<keyword evidence="8" id="KW-0949">S-adenosyl-L-methionine</keyword>
<dbReference type="InterPro" id="IPR000682">
    <property type="entry name" value="PCMT"/>
</dbReference>
<evidence type="ECO:0000256" key="1">
    <source>
        <dbReference type="ARBA" id="ARBA00004496"/>
    </source>
</evidence>
<comment type="subcellular location">
    <subcellularLocation>
        <location evidence="1">Cytoplasm</location>
    </subcellularLocation>
</comment>
<proteinExistence type="inferred from homology"/>
<gene>
    <name evidence="12" type="ORF">ABIG07_004477</name>
</gene>
<evidence type="ECO:0000256" key="8">
    <source>
        <dbReference type="ARBA" id="ARBA00022691"/>
    </source>
</evidence>
<evidence type="ECO:0000313" key="12">
    <source>
        <dbReference type="EMBL" id="MEY9455529.1"/>
    </source>
</evidence>
<evidence type="ECO:0000256" key="10">
    <source>
        <dbReference type="ARBA" id="ARBA00031323"/>
    </source>
</evidence>
<keyword evidence="7 12" id="KW-0808">Transferase</keyword>
<evidence type="ECO:0000256" key="11">
    <source>
        <dbReference type="ARBA" id="ARBA00031350"/>
    </source>
</evidence>
<organism evidence="12 13">
    <name type="scientific">Bradyrhizobium ottawaense</name>
    <dbReference type="NCBI Taxonomy" id="931866"/>
    <lineage>
        <taxon>Bacteria</taxon>
        <taxon>Pseudomonadati</taxon>
        <taxon>Pseudomonadota</taxon>
        <taxon>Alphaproteobacteria</taxon>
        <taxon>Hyphomicrobiales</taxon>
        <taxon>Nitrobacteraceae</taxon>
        <taxon>Bradyrhizobium</taxon>
    </lineage>
</organism>
<name>A0ABV4FV90_9BRAD</name>
<keyword evidence="13" id="KW-1185">Reference proteome</keyword>
<accession>A0ABV4FV90</accession>
<dbReference type="EC" id="2.1.1.77" evidence="3"/>
<keyword evidence="5" id="KW-0963">Cytoplasm</keyword>
<evidence type="ECO:0000313" key="13">
    <source>
        <dbReference type="Proteomes" id="UP001565369"/>
    </source>
</evidence>
<comment type="caution">
    <text evidence="12">The sequence shown here is derived from an EMBL/GenBank/DDBJ whole genome shotgun (WGS) entry which is preliminary data.</text>
</comment>
<dbReference type="CDD" id="cd02440">
    <property type="entry name" value="AdoMet_MTases"/>
    <property type="match status" value="1"/>
</dbReference>
<comment type="similarity">
    <text evidence="2">Belongs to the methyltransferase superfamily. L-isoaspartyl/D-aspartyl protein methyltransferase family.</text>
</comment>
<dbReference type="EMBL" id="JBGBZJ010000003">
    <property type="protein sequence ID" value="MEY9455529.1"/>
    <property type="molecule type" value="Genomic_DNA"/>
</dbReference>
<evidence type="ECO:0000256" key="3">
    <source>
        <dbReference type="ARBA" id="ARBA00011890"/>
    </source>
</evidence>
<dbReference type="GO" id="GO:0032259">
    <property type="term" value="P:methylation"/>
    <property type="evidence" value="ECO:0007669"/>
    <property type="project" value="UniProtKB-KW"/>
</dbReference>
<reference evidence="12 13" key="1">
    <citation type="submission" date="2024-07" db="EMBL/GenBank/DDBJ databases">
        <title>Genomic Encyclopedia of Type Strains, Phase V (KMG-V): Genome sequencing to study the core and pangenomes of soil and plant-associated prokaryotes.</title>
        <authorList>
            <person name="Whitman W."/>
        </authorList>
    </citation>
    <scope>NUCLEOTIDE SEQUENCE [LARGE SCALE GENOMIC DNA]</scope>
    <source>
        <strain evidence="12 13">USDA 152</strain>
    </source>
</reference>
<evidence type="ECO:0000256" key="5">
    <source>
        <dbReference type="ARBA" id="ARBA00022490"/>
    </source>
</evidence>
<dbReference type="Pfam" id="PF01135">
    <property type="entry name" value="PCMT"/>
    <property type="match status" value="1"/>
</dbReference>
<dbReference type="Gene3D" id="3.40.50.150">
    <property type="entry name" value="Vaccinia Virus protein VP39"/>
    <property type="match status" value="1"/>
</dbReference>
<dbReference type="PANTHER" id="PTHR11579:SF0">
    <property type="entry name" value="PROTEIN-L-ISOASPARTATE(D-ASPARTATE) O-METHYLTRANSFERASE"/>
    <property type="match status" value="1"/>
</dbReference>
<sequence length="277" mass="31172">MRTHRSANAPIPDMSDLAAARARYVELIAKRERIASKRLLEALAAVPREDFLPRGRWRIKSEAARSYRLTPDADPVHLYDNVLVAIDARRKLDTGLPSLWAHLIDVLDIKEKDRVVQIGCGLGYFTAILSKMVGPKGRVMAVDCDQRLAFRAANYLRPYRNVIVFHGDGCEEIREPADVIIIHAGFSHPHPLWLEALRPRGRLLVPLTQRDREGASLKITRKGRGYEAEAVQQIRIFPGHGRGTTALDDRVADWWQRASALAPLRFRGIEQGLPSDG</sequence>
<evidence type="ECO:0000256" key="7">
    <source>
        <dbReference type="ARBA" id="ARBA00022679"/>
    </source>
</evidence>
<evidence type="ECO:0000256" key="2">
    <source>
        <dbReference type="ARBA" id="ARBA00005369"/>
    </source>
</evidence>
<evidence type="ECO:0000256" key="4">
    <source>
        <dbReference type="ARBA" id="ARBA00013346"/>
    </source>
</evidence>
<evidence type="ECO:0000256" key="6">
    <source>
        <dbReference type="ARBA" id="ARBA00022603"/>
    </source>
</evidence>
<dbReference type="PANTHER" id="PTHR11579">
    <property type="entry name" value="PROTEIN-L-ISOASPARTATE O-METHYLTRANSFERASE"/>
    <property type="match status" value="1"/>
</dbReference>
<protein>
    <recommendedName>
        <fullName evidence="4">Protein-L-isoaspartate O-methyltransferase</fullName>
        <ecNumber evidence="3">2.1.1.77</ecNumber>
    </recommendedName>
    <alternativeName>
        <fullName evidence="11">L-isoaspartyl protein carboxyl methyltransferase</fullName>
    </alternativeName>
    <alternativeName>
        <fullName evidence="9">Protein L-isoaspartyl methyltransferase</fullName>
    </alternativeName>
    <alternativeName>
        <fullName evidence="10">Protein-beta-aspartate methyltransferase</fullName>
    </alternativeName>
</protein>
<keyword evidence="6 12" id="KW-0489">Methyltransferase</keyword>